<feature type="domain" description="Hedgehog/Intein (Hint)" evidence="1">
    <location>
        <begin position="249"/>
        <end position="387"/>
    </location>
</feature>
<dbReference type="InterPro" id="IPR028992">
    <property type="entry name" value="Hedgehog/Intein_dom"/>
</dbReference>
<protein>
    <recommendedName>
        <fullName evidence="1">Hedgehog/Intein (Hint) domain-containing protein</fullName>
    </recommendedName>
</protein>
<organism evidence="2 3">
    <name type="scientific">Commensalibacter intestini A911</name>
    <dbReference type="NCBI Taxonomy" id="1088868"/>
    <lineage>
        <taxon>Bacteria</taxon>
        <taxon>Pseudomonadati</taxon>
        <taxon>Pseudomonadota</taxon>
        <taxon>Alphaproteobacteria</taxon>
        <taxon>Acetobacterales</taxon>
        <taxon>Acetobacteraceae</taxon>
    </lineage>
</organism>
<dbReference type="Proteomes" id="UP000005939">
    <property type="component" value="Unassembled WGS sequence"/>
</dbReference>
<dbReference type="EMBL" id="AGFR01000003">
    <property type="protein sequence ID" value="EHD14987.1"/>
    <property type="molecule type" value="Genomic_DNA"/>
</dbReference>
<evidence type="ECO:0000259" key="1">
    <source>
        <dbReference type="Pfam" id="PF13403"/>
    </source>
</evidence>
<accession>G6EZP9</accession>
<dbReference type="AlphaFoldDB" id="G6EZP9"/>
<dbReference type="RefSeq" id="WP_008853909.1">
    <property type="nucleotide sequence ID" value="NZ_AGFR01000003.1"/>
</dbReference>
<dbReference type="PATRIC" id="fig|1088868.3.peg.920"/>
<evidence type="ECO:0000313" key="3">
    <source>
        <dbReference type="Proteomes" id="UP000005939"/>
    </source>
</evidence>
<gene>
    <name evidence="2" type="ORF">CIN_09190</name>
</gene>
<dbReference type="SUPFAM" id="SSF51294">
    <property type="entry name" value="Hedgehog/intein (Hint) domain"/>
    <property type="match status" value="1"/>
</dbReference>
<dbReference type="STRING" id="1088868.CIN_09190"/>
<comment type="caution">
    <text evidence="2">The sequence shown here is derived from an EMBL/GenBank/DDBJ whole genome shotgun (WGS) entry which is preliminary data.</text>
</comment>
<dbReference type="Gene3D" id="2.170.16.10">
    <property type="entry name" value="Hedgehog/Intein (Hint) domain"/>
    <property type="match status" value="1"/>
</dbReference>
<dbReference type="eggNOG" id="COG3210">
    <property type="taxonomic scope" value="Bacteria"/>
</dbReference>
<dbReference type="InterPro" id="IPR036844">
    <property type="entry name" value="Hint_dom_sf"/>
</dbReference>
<sequence>MPIISDSQGYTLSGSGSLKYYCYNTQTAADIFAVQQKIAEENGFPVASQIAADQTVFTVSNTNPTYVGGSWTASVDPVSGITYFTGKGVANYSGTVTVTCPVNIISPTDVTIEAGATVSNSVIVGPSQYPPITLRNTGTLEGSFVANVVTTVYAGGVSQGNTYISSTYRDGGTATPTAISNFDYFLAPSNSSSVSLDIALPTGTASSITLSSESTVNSIGAGGKFNSYVGVGSSGAAIVTLNQGAEVGCFLAGTMIKTVNGSIAVEDLKIGDQIFTYHDQQNICSVTWVGYRDFNVRTDLSSEDAAGYPVKIVKDAIAEGVPCKDLLVTPEHSILLQGQFIPVRMLVNGSSIFYDRSITSYTFYHIETEEHSVISANNVLTESYLDTGNRHYFSFDNNVTSIANKKKEWNKDSAAPLVTTRDIVEPIFIQLKERAVVLGYQLTPEDILTTEDSDLHLLTDTGEILYPISQNKEKYIFKIPEQVVQVRLISRVSCPNQIIGPFVDDRRYLGVLVGEVTLFEKNKSFSITEHYKAAQLQGWYVQEQALCRWTNGDAYLTIKETKSDIDSILVIQILSGGPYIVEEAVEHRDIA</sequence>
<evidence type="ECO:0000313" key="2">
    <source>
        <dbReference type="EMBL" id="EHD14987.1"/>
    </source>
</evidence>
<dbReference type="Pfam" id="PF13403">
    <property type="entry name" value="Hint_2"/>
    <property type="match status" value="1"/>
</dbReference>
<proteinExistence type="predicted"/>
<dbReference type="OrthoDB" id="7284755at2"/>
<name>G6EZP9_9PROT</name>
<reference evidence="2 3" key="1">
    <citation type="submission" date="2011-10" db="EMBL/GenBank/DDBJ databases">
        <title>Genome Sequence of Commensalibacter intestini A911, isolated from Drosophila gut.</title>
        <authorList>
            <person name="Lee W.-J."/>
            <person name="Kim E.-K."/>
        </authorList>
    </citation>
    <scope>NUCLEOTIDE SEQUENCE [LARGE SCALE GENOMIC DNA]</scope>
    <source>
        <strain evidence="2 3">A911</strain>
    </source>
</reference>